<gene>
    <name evidence="1" type="ORF">NCTC13292_03230</name>
</gene>
<dbReference type="PROSITE" id="PS51257">
    <property type="entry name" value="PROKAR_LIPOPROTEIN"/>
    <property type="match status" value="1"/>
</dbReference>
<dbReference type="RefSeq" id="WP_245954087.1">
    <property type="nucleotide sequence ID" value="NZ_UGOA01000003.1"/>
</dbReference>
<dbReference type="AlphaFoldDB" id="A0A378KIY5"/>
<dbReference type="EMBL" id="UGOA01000003">
    <property type="protein sequence ID" value="STX84878.1"/>
    <property type="molecule type" value="Genomic_DNA"/>
</dbReference>
<name>A0A378KIY5_9GAMM</name>
<sequence>MVKPIFLTALLLTTLTGCGHSILDESDGRCPFKDRGGCQSMERVNEMVTARRFTPDGQFVQQADTVRAIALKPGCCVNQPWKQ</sequence>
<dbReference type="Proteomes" id="UP000254677">
    <property type="component" value="Unassembled WGS sequence"/>
</dbReference>
<reference evidence="1 2" key="1">
    <citation type="submission" date="2018-06" db="EMBL/GenBank/DDBJ databases">
        <authorList>
            <consortium name="Pathogen Informatics"/>
            <person name="Doyle S."/>
        </authorList>
    </citation>
    <scope>NUCLEOTIDE SEQUENCE [LARGE SCALE GENOMIC DNA]</scope>
    <source>
        <strain evidence="1 2">NCTC13292</strain>
    </source>
</reference>
<evidence type="ECO:0000313" key="1">
    <source>
        <dbReference type="EMBL" id="STX84878.1"/>
    </source>
</evidence>
<proteinExistence type="predicted"/>
<accession>A0A378KIY5</accession>
<protein>
    <submittedName>
        <fullName evidence="1">Type IV conjugative transfer system protein TraV</fullName>
    </submittedName>
</protein>
<keyword evidence="2" id="KW-1185">Reference proteome</keyword>
<evidence type="ECO:0000313" key="2">
    <source>
        <dbReference type="Proteomes" id="UP000254677"/>
    </source>
</evidence>
<organism evidence="1 2">
    <name type="scientific">Legionella donaldsonii</name>
    <dbReference type="NCBI Taxonomy" id="45060"/>
    <lineage>
        <taxon>Bacteria</taxon>
        <taxon>Pseudomonadati</taxon>
        <taxon>Pseudomonadota</taxon>
        <taxon>Gammaproteobacteria</taxon>
        <taxon>Legionellales</taxon>
        <taxon>Legionellaceae</taxon>
        <taxon>Legionella</taxon>
    </lineage>
</organism>